<evidence type="ECO:0000313" key="2">
    <source>
        <dbReference type="EMBL" id="MBB6431611.1"/>
    </source>
</evidence>
<evidence type="ECO:0000313" key="3">
    <source>
        <dbReference type="Proteomes" id="UP000541810"/>
    </source>
</evidence>
<gene>
    <name evidence="2" type="ORF">HNQ40_003417</name>
</gene>
<evidence type="ECO:0008006" key="4">
    <source>
        <dbReference type="Google" id="ProtNLM"/>
    </source>
</evidence>
<dbReference type="AlphaFoldDB" id="A0A7X0LMG5"/>
<feature type="transmembrane region" description="Helical" evidence="1">
    <location>
        <begin position="6"/>
        <end position="30"/>
    </location>
</feature>
<keyword evidence="1" id="KW-0812">Transmembrane</keyword>
<accession>A0A7X0LMG5</accession>
<proteinExistence type="predicted"/>
<organism evidence="2 3">
    <name type="scientific">Algisphaera agarilytica</name>
    <dbReference type="NCBI Taxonomy" id="1385975"/>
    <lineage>
        <taxon>Bacteria</taxon>
        <taxon>Pseudomonadati</taxon>
        <taxon>Planctomycetota</taxon>
        <taxon>Phycisphaerae</taxon>
        <taxon>Phycisphaerales</taxon>
        <taxon>Phycisphaeraceae</taxon>
        <taxon>Algisphaera</taxon>
    </lineage>
</organism>
<feature type="transmembrane region" description="Helical" evidence="1">
    <location>
        <begin position="147"/>
        <end position="166"/>
    </location>
</feature>
<protein>
    <recommendedName>
        <fullName evidence="4">DUF2007 domain-containing protein</fullName>
    </recommendedName>
</protein>
<keyword evidence="1" id="KW-1133">Transmembrane helix</keyword>
<name>A0A7X0LMG5_9BACT</name>
<sequence>MGGSALVLVAVVVTGGLLLALLVLLVLALLTKIRGGESDAAFQPDAEWKVLRTYNTAEQAHLDRAMLEGCGVPVRLANEHTVGTDWMYGIAVGVDLRVPEDQLQSAELMLRDARVGSASVDLEVEEFPEDESGRRCSRCGSTEVYRVRAGIGWAISTVVLLGIPLLRKKQLRCDACGNIGPIASMS</sequence>
<reference evidence="2 3" key="1">
    <citation type="submission" date="2020-08" db="EMBL/GenBank/DDBJ databases">
        <title>Genomic Encyclopedia of Type Strains, Phase IV (KMG-IV): sequencing the most valuable type-strain genomes for metagenomic binning, comparative biology and taxonomic classification.</title>
        <authorList>
            <person name="Goeker M."/>
        </authorList>
    </citation>
    <scope>NUCLEOTIDE SEQUENCE [LARGE SCALE GENOMIC DNA]</scope>
    <source>
        <strain evidence="2 3">DSM 103725</strain>
    </source>
</reference>
<evidence type="ECO:0000256" key="1">
    <source>
        <dbReference type="SAM" id="Phobius"/>
    </source>
</evidence>
<keyword evidence="3" id="KW-1185">Reference proteome</keyword>
<dbReference type="EMBL" id="JACHGY010000001">
    <property type="protein sequence ID" value="MBB6431611.1"/>
    <property type="molecule type" value="Genomic_DNA"/>
</dbReference>
<dbReference type="RefSeq" id="WP_184679067.1">
    <property type="nucleotide sequence ID" value="NZ_JACHGY010000001.1"/>
</dbReference>
<dbReference type="Proteomes" id="UP000541810">
    <property type="component" value="Unassembled WGS sequence"/>
</dbReference>
<keyword evidence="1" id="KW-0472">Membrane</keyword>
<comment type="caution">
    <text evidence="2">The sequence shown here is derived from an EMBL/GenBank/DDBJ whole genome shotgun (WGS) entry which is preliminary data.</text>
</comment>